<evidence type="ECO:0000256" key="1">
    <source>
        <dbReference type="SAM" id="MobiDB-lite"/>
    </source>
</evidence>
<feature type="region of interest" description="Disordered" evidence="1">
    <location>
        <begin position="62"/>
        <end position="96"/>
    </location>
</feature>
<proteinExistence type="predicted"/>
<accession>A0A836AQS4</accession>
<reference evidence="2 3" key="1">
    <citation type="submission" date="2020-12" db="EMBL/GenBank/DDBJ databases">
        <title>De novo assembly of Tibetan sheep genome.</title>
        <authorList>
            <person name="Li X."/>
        </authorList>
    </citation>
    <scope>NUCLEOTIDE SEQUENCE [LARGE SCALE GENOMIC DNA]</scope>
    <source>
        <tissue evidence="2">Heart</tissue>
    </source>
</reference>
<evidence type="ECO:0000313" key="3">
    <source>
        <dbReference type="Proteomes" id="UP000664991"/>
    </source>
</evidence>
<evidence type="ECO:0000313" key="2">
    <source>
        <dbReference type="EMBL" id="KAG5216318.1"/>
    </source>
</evidence>
<comment type="caution">
    <text evidence="2">The sequence shown here is derived from an EMBL/GenBank/DDBJ whole genome shotgun (WGS) entry which is preliminary data.</text>
</comment>
<organism evidence="2 3">
    <name type="scientific">Ovis aries</name>
    <name type="common">Sheep</name>
    <dbReference type="NCBI Taxonomy" id="9940"/>
    <lineage>
        <taxon>Eukaryota</taxon>
        <taxon>Metazoa</taxon>
        <taxon>Chordata</taxon>
        <taxon>Craniata</taxon>
        <taxon>Vertebrata</taxon>
        <taxon>Euteleostomi</taxon>
        <taxon>Mammalia</taxon>
        <taxon>Eutheria</taxon>
        <taxon>Laurasiatheria</taxon>
        <taxon>Artiodactyla</taxon>
        <taxon>Ruminantia</taxon>
        <taxon>Pecora</taxon>
        <taxon>Bovidae</taxon>
        <taxon>Caprinae</taxon>
        <taxon>Ovis</taxon>
    </lineage>
</organism>
<dbReference type="Proteomes" id="UP000664991">
    <property type="component" value="Unassembled WGS sequence"/>
</dbReference>
<dbReference type="AlphaFoldDB" id="A0A836AQS4"/>
<protein>
    <submittedName>
        <fullName evidence="2">Uncharacterized protein</fullName>
    </submittedName>
</protein>
<sequence length="96" mass="10379">MRPALVDVDPPMVEPGGHLDTSPVGGQTKRDHPAEQLQAPDPQRQTGYELFEVLLSQHSCPMRVPKDLAGTEPPPQHTGSEPPPLLEGPLQDQSSD</sequence>
<dbReference type="EMBL" id="JAEMGP010000001">
    <property type="protein sequence ID" value="KAG5216318.1"/>
    <property type="molecule type" value="Genomic_DNA"/>
</dbReference>
<gene>
    <name evidence="2" type="ORF">JEQ12_001894</name>
</gene>
<name>A0A836AQS4_SHEEP</name>
<feature type="compositionally biased region" description="Pro residues" evidence="1">
    <location>
        <begin position="72"/>
        <end position="86"/>
    </location>
</feature>
<feature type="region of interest" description="Disordered" evidence="1">
    <location>
        <begin position="1"/>
        <end position="46"/>
    </location>
</feature>